<dbReference type="GO" id="GO:0003905">
    <property type="term" value="F:alkylbase DNA N-glycosylase activity"/>
    <property type="evidence" value="ECO:0007669"/>
    <property type="project" value="InterPro"/>
</dbReference>
<keyword evidence="2" id="KW-0227">DNA damage</keyword>
<dbReference type="GO" id="GO:0006284">
    <property type="term" value="P:base-excision repair"/>
    <property type="evidence" value="ECO:0007669"/>
    <property type="project" value="InterPro"/>
</dbReference>
<dbReference type="EMBL" id="BASY01000002">
    <property type="protein sequence ID" value="GAD45912.1"/>
    <property type="molecule type" value="Genomic_DNA"/>
</dbReference>
<protein>
    <recommendedName>
        <fullName evidence="7">3-methyladenine DNA glycosylase</fullName>
    </recommendedName>
</protein>
<dbReference type="SUPFAM" id="SSF50486">
    <property type="entry name" value="FMT C-terminal domain-like"/>
    <property type="match status" value="1"/>
</dbReference>
<comment type="caution">
    <text evidence="5">The sequence shown here is derived from an EMBL/GenBank/DDBJ whole genome shotgun (WGS) entry which is preliminary data.</text>
</comment>
<gene>
    <name evidence="5" type="ORF">ANG6_0407</name>
</gene>
<dbReference type="InterPro" id="IPR011034">
    <property type="entry name" value="Formyl_transferase-like_C_sf"/>
</dbReference>
<dbReference type="Pfam" id="PF02245">
    <property type="entry name" value="Pur_DNA_glyco"/>
    <property type="match status" value="1"/>
</dbReference>
<proteinExistence type="inferred from homology"/>
<evidence type="ECO:0000256" key="2">
    <source>
        <dbReference type="ARBA" id="ARBA00022763"/>
    </source>
</evidence>
<evidence type="ECO:0008006" key="7">
    <source>
        <dbReference type="Google" id="ProtNLM"/>
    </source>
</evidence>
<dbReference type="PANTHER" id="PTHR10429:SF0">
    <property type="entry name" value="DNA-3-METHYLADENINE GLYCOSYLASE"/>
    <property type="match status" value="1"/>
</dbReference>
<evidence type="ECO:0000313" key="5">
    <source>
        <dbReference type="EMBL" id="GAD45912.1"/>
    </source>
</evidence>
<comment type="similarity">
    <text evidence="1">Belongs to the DNA glycosylase MPG family.</text>
</comment>
<evidence type="ECO:0000256" key="3">
    <source>
        <dbReference type="ARBA" id="ARBA00022801"/>
    </source>
</evidence>
<dbReference type="Proteomes" id="UP000016981">
    <property type="component" value="Unassembled WGS sequence"/>
</dbReference>
<dbReference type="AlphaFoldDB" id="A0AAN4P7L3"/>
<feature type="non-terminal residue" evidence="5">
    <location>
        <position position="1"/>
    </location>
</feature>
<sequence>STFSIAFFVWNSCYNEIMLSKEFKHIMQTDTVATAKSLLGMQLCLDGQVLGRIVETEAYLGAKDSACHSAHGKRTPKNESMYLSAGHWYVYQIYGHQMLNLVTRAENVAEAVLIRALELPDGTLLANGPGKLTKFARISKEFDGQDLTTSRLQLVENAVPLQIGSRSRIGVTCTDEWRAAPLGFYVMSNRHVSKISKVGLLPDAKTWKIDN</sequence>
<accession>A0AAN4P7L3</accession>
<dbReference type="InterPro" id="IPR003180">
    <property type="entry name" value="MPG"/>
</dbReference>
<organism evidence="5 6">
    <name type="scientific">Streptococcus anginosus T5</name>
    <dbReference type="NCBI Taxonomy" id="1163302"/>
    <lineage>
        <taxon>Bacteria</taxon>
        <taxon>Bacillati</taxon>
        <taxon>Bacillota</taxon>
        <taxon>Bacilli</taxon>
        <taxon>Lactobacillales</taxon>
        <taxon>Streptococcaceae</taxon>
        <taxon>Streptococcus</taxon>
        <taxon>Streptococcus anginosus group</taxon>
    </lineage>
</organism>
<dbReference type="Gene3D" id="3.10.300.10">
    <property type="entry name" value="Methylpurine-DNA glycosylase (MPG)"/>
    <property type="match status" value="2"/>
</dbReference>
<dbReference type="NCBIfam" id="TIGR00567">
    <property type="entry name" value="3mg"/>
    <property type="match status" value="1"/>
</dbReference>
<keyword evidence="4" id="KW-0234">DNA repair</keyword>
<name>A0AAN4P7L3_STRAP</name>
<dbReference type="CDD" id="cd00540">
    <property type="entry name" value="AAG"/>
    <property type="match status" value="1"/>
</dbReference>
<dbReference type="PANTHER" id="PTHR10429">
    <property type="entry name" value="DNA-3-METHYLADENINE GLYCOSYLASE"/>
    <property type="match status" value="1"/>
</dbReference>
<dbReference type="GO" id="GO:0003677">
    <property type="term" value="F:DNA binding"/>
    <property type="evidence" value="ECO:0007669"/>
    <property type="project" value="InterPro"/>
</dbReference>
<dbReference type="InterPro" id="IPR036995">
    <property type="entry name" value="MPG_sf"/>
</dbReference>
<dbReference type="HAMAP" id="MF_00527">
    <property type="entry name" value="3MGH"/>
    <property type="match status" value="1"/>
</dbReference>
<keyword evidence="3" id="KW-0378">Hydrolase</keyword>
<evidence type="ECO:0000256" key="1">
    <source>
        <dbReference type="ARBA" id="ARBA00009232"/>
    </source>
</evidence>
<reference evidence="6" key="1">
    <citation type="submission" date="2013-09" db="EMBL/GenBank/DDBJ databases">
        <title>Genome Sequences of seven clinical isolates and type strains of anginosus group streptococci.</title>
        <authorList>
            <person name="Maruyama F."/>
            <person name="Sakurai A."/>
            <person name="Ogura Y."/>
            <person name="Homma H."/>
            <person name="Takahashi N."/>
            <person name="Ohtsubo Y."/>
            <person name="Hoshino T."/>
            <person name="Okahashi N."/>
            <person name="Nakagawa I."/>
            <person name="Kimura S."/>
            <person name="Fujiwara T."/>
            <person name="Hayashi T."/>
            <person name="Shintani S."/>
        </authorList>
    </citation>
    <scope>NUCLEOTIDE SEQUENCE [LARGE SCALE GENOMIC DNA]</scope>
    <source>
        <strain evidence="6">T5</strain>
    </source>
</reference>
<evidence type="ECO:0000313" key="6">
    <source>
        <dbReference type="Proteomes" id="UP000016981"/>
    </source>
</evidence>
<evidence type="ECO:0000256" key="4">
    <source>
        <dbReference type="ARBA" id="ARBA00023204"/>
    </source>
</evidence>